<feature type="signal peptide" evidence="1">
    <location>
        <begin position="1"/>
        <end position="17"/>
    </location>
</feature>
<keyword evidence="3" id="KW-1185">Reference proteome</keyword>
<name>A0A7G5IF07_9SPHN</name>
<dbReference type="RefSeq" id="WP_182294795.1">
    <property type="nucleotide sequence ID" value="NZ_CP059851.1"/>
</dbReference>
<proteinExistence type="predicted"/>
<evidence type="ECO:0000313" key="2">
    <source>
        <dbReference type="EMBL" id="QMW21949.1"/>
    </source>
</evidence>
<feature type="chain" id="PRO_5028840748" evidence="1">
    <location>
        <begin position="18"/>
        <end position="79"/>
    </location>
</feature>
<sequence length="79" mass="8026">MGKLLSLALLLPLVACAPSPLYVGQRAAGPGTGGEVPRDGRGEPIWAAIKPPPATSPADVRPVTTVPLTQSAAVTPFTR</sequence>
<reference evidence="2 3" key="1">
    <citation type="submission" date="2020-07" db="EMBL/GenBank/DDBJ databases">
        <title>Complete genome sequence for Sandaracinobacter sp. M6.</title>
        <authorList>
            <person name="Tang Y."/>
            <person name="Liu Q."/>
            <person name="Guo Z."/>
            <person name="Lei P."/>
            <person name="Huang B."/>
        </authorList>
    </citation>
    <scope>NUCLEOTIDE SEQUENCE [LARGE SCALE GENOMIC DNA]</scope>
    <source>
        <strain evidence="2 3">M6</strain>
    </source>
</reference>
<protein>
    <submittedName>
        <fullName evidence="2">Uncharacterized protein</fullName>
    </submittedName>
</protein>
<gene>
    <name evidence="2" type="ORF">H3309_11220</name>
</gene>
<evidence type="ECO:0000313" key="3">
    <source>
        <dbReference type="Proteomes" id="UP000515292"/>
    </source>
</evidence>
<keyword evidence="1" id="KW-0732">Signal</keyword>
<organism evidence="2 3">
    <name type="scientific">Sandaracinobacteroides saxicola</name>
    <dbReference type="NCBI Taxonomy" id="2759707"/>
    <lineage>
        <taxon>Bacteria</taxon>
        <taxon>Pseudomonadati</taxon>
        <taxon>Pseudomonadota</taxon>
        <taxon>Alphaproteobacteria</taxon>
        <taxon>Sphingomonadales</taxon>
        <taxon>Sphingosinicellaceae</taxon>
        <taxon>Sandaracinobacteroides</taxon>
    </lineage>
</organism>
<dbReference type="EMBL" id="CP059851">
    <property type="protein sequence ID" value="QMW21949.1"/>
    <property type="molecule type" value="Genomic_DNA"/>
</dbReference>
<dbReference type="KEGG" id="sand:H3309_11220"/>
<evidence type="ECO:0000256" key="1">
    <source>
        <dbReference type="SAM" id="SignalP"/>
    </source>
</evidence>
<dbReference type="Proteomes" id="UP000515292">
    <property type="component" value="Chromosome"/>
</dbReference>
<accession>A0A7G5IF07</accession>
<dbReference type="AlphaFoldDB" id="A0A7G5IF07"/>